<evidence type="ECO:0000259" key="8">
    <source>
        <dbReference type="Pfam" id="PF04100"/>
    </source>
</evidence>
<feature type="domain" description="Vps53 C-terminal" evidence="9">
    <location>
        <begin position="637"/>
        <end position="721"/>
    </location>
</feature>
<dbReference type="FunCoup" id="A0A0L0HQU6">
    <property type="interactions" value="491"/>
</dbReference>
<dbReference type="GO" id="GO:0010008">
    <property type="term" value="C:endosome membrane"/>
    <property type="evidence" value="ECO:0007669"/>
    <property type="project" value="UniProtKB-SubCell"/>
</dbReference>
<dbReference type="AlphaFoldDB" id="A0A0L0HQU6"/>
<name>A0A0L0HQU6_SPIPD</name>
<keyword evidence="7" id="KW-0175">Coiled coil</keyword>
<dbReference type="Pfam" id="PF04100">
    <property type="entry name" value="Vps53_N"/>
    <property type="match status" value="1"/>
</dbReference>
<dbReference type="VEuPathDB" id="FungiDB:SPPG_00945"/>
<evidence type="ECO:0000256" key="7">
    <source>
        <dbReference type="SAM" id="Coils"/>
    </source>
</evidence>
<comment type="subcellular location">
    <subcellularLocation>
        <location evidence="2">Endosome membrane</location>
        <topology evidence="2">Peripheral membrane protein</topology>
    </subcellularLocation>
    <subcellularLocation>
        <location evidence="1">Golgi apparatus</location>
        <location evidence="1">trans-Golgi network membrane</location>
        <topology evidence="1">Peripheral membrane protein</topology>
    </subcellularLocation>
</comment>
<dbReference type="eggNOG" id="KOG2180">
    <property type="taxonomic scope" value="Eukaryota"/>
</dbReference>
<protein>
    <submittedName>
        <fullName evidence="10">Uncharacterized protein</fullName>
    </submittedName>
</protein>
<gene>
    <name evidence="10" type="ORF">SPPG_00945</name>
</gene>
<reference evidence="10 11" key="1">
    <citation type="submission" date="2009-08" db="EMBL/GenBank/DDBJ databases">
        <title>The Genome Sequence of Spizellomyces punctatus strain DAOM BR117.</title>
        <authorList>
            <consortium name="The Broad Institute Genome Sequencing Platform"/>
            <person name="Russ C."/>
            <person name="Cuomo C."/>
            <person name="Shea T."/>
            <person name="Young S.K."/>
            <person name="Zeng Q."/>
            <person name="Koehrsen M."/>
            <person name="Haas B."/>
            <person name="Borodovsky M."/>
            <person name="Guigo R."/>
            <person name="Alvarado L."/>
            <person name="Berlin A."/>
            <person name="Bochicchio J."/>
            <person name="Borenstein D."/>
            <person name="Chapman S."/>
            <person name="Chen Z."/>
            <person name="Engels R."/>
            <person name="Freedman E."/>
            <person name="Gellesch M."/>
            <person name="Goldberg J."/>
            <person name="Griggs A."/>
            <person name="Gujja S."/>
            <person name="Heiman D."/>
            <person name="Hepburn T."/>
            <person name="Howarth C."/>
            <person name="Jen D."/>
            <person name="Larson L."/>
            <person name="Lewis B."/>
            <person name="Mehta T."/>
            <person name="Park D."/>
            <person name="Pearson M."/>
            <person name="Roberts A."/>
            <person name="Saif S."/>
            <person name="Shenoy N."/>
            <person name="Sisk P."/>
            <person name="Stolte C."/>
            <person name="Sykes S."/>
            <person name="Thomson T."/>
            <person name="Walk T."/>
            <person name="White J."/>
            <person name="Yandava C."/>
            <person name="Burger G."/>
            <person name="Gray M.W."/>
            <person name="Holland P.W.H."/>
            <person name="King N."/>
            <person name="Lang F.B.F."/>
            <person name="Roger A.J."/>
            <person name="Ruiz-Trillo I."/>
            <person name="Lander E."/>
            <person name="Nusbaum C."/>
        </authorList>
    </citation>
    <scope>NUCLEOTIDE SEQUENCE [LARGE SCALE GENOMIC DNA]</scope>
    <source>
        <strain evidence="10 11">DAOM BR117</strain>
    </source>
</reference>
<evidence type="ECO:0000256" key="2">
    <source>
        <dbReference type="ARBA" id="ARBA00004481"/>
    </source>
</evidence>
<evidence type="ECO:0000256" key="4">
    <source>
        <dbReference type="ARBA" id="ARBA00022753"/>
    </source>
</evidence>
<dbReference type="InterPro" id="IPR039766">
    <property type="entry name" value="Vps53"/>
</dbReference>
<dbReference type="Gene3D" id="1.10.357.110">
    <property type="entry name" value="Vacuolar protein sorting-associated protein 53, C-terminus"/>
    <property type="match status" value="1"/>
</dbReference>
<organism evidence="10 11">
    <name type="scientific">Spizellomyces punctatus (strain DAOM BR117)</name>
    <dbReference type="NCBI Taxonomy" id="645134"/>
    <lineage>
        <taxon>Eukaryota</taxon>
        <taxon>Fungi</taxon>
        <taxon>Fungi incertae sedis</taxon>
        <taxon>Chytridiomycota</taxon>
        <taxon>Chytridiomycota incertae sedis</taxon>
        <taxon>Chytridiomycetes</taxon>
        <taxon>Spizellomycetales</taxon>
        <taxon>Spizellomycetaceae</taxon>
        <taxon>Spizellomyces</taxon>
    </lineage>
</organism>
<dbReference type="PANTHER" id="PTHR12820:SF0">
    <property type="entry name" value="VACUOLAR PROTEIN SORTING-ASSOCIATED PROTEIN 53 HOMOLOG"/>
    <property type="match status" value="1"/>
</dbReference>
<feature type="domain" description="Vps53 N-terminal" evidence="8">
    <location>
        <begin position="46"/>
        <end position="419"/>
    </location>
</feature>
<dbReference type="InterPro" id="IPR038260">
    <property type="entry name" value="Vps53_C_sf"/>
</dbReference>
<evidence type="ECO:0000256" key="6">
    <source>
        <dbReference type="ARBA" id="ARBA00023136"/>
    </source>
</evidence>
<dbReference type="Gene3D" id="1.10.357.50">
    <property type="match status" value="1"/>
</dbReference>
<evidence type="ECO:0000256" key="3">
    <source>
        <dbReference type="ARBA" id="ARBA00008628"/>
    </source>
</evidence>
<dbReference type="PANTHER" id="PTHR12820">
    <property type="entry name" value="VACUOLAR SORTING PROTEIN 53"/>
    <property type="match status" value="1"/>
</dbReference>
<dbReference type="GO" id="GO:0042147">
    <property type="term" value="P:retrograde transport, endosome to Golgi"/>
    <property type="evidence" value="ECO:0007669"/>
    <property type="project" value="InterPro"/>
</dbReference>
<dbReference type="InterPro" id="IPR031745">
    <property type="entry name" value="Vps53_C"/>
</dbReference>
<evidence type="ECO:0000256" key="1">
    <source>
        <dbReference type="ARBA" id="ARBA00004150"/>
    </source>
</evidence>
<dbReference type="EMBL" id="KQ257451">
    <property type="protein sequence ID" value="KND03462.1"/>
    <property type="molecule type" value="Genomic_DNA"/>
</dbReference>
<comment type="similarity">
    <text evidence="3">Belongs to the VPS53 family.</text>
</comment>
<proteinExistence type="inferred from homology"/>
<evidence type="ECO:0000256" key="5">
    <source>
        <dbReference type="ARBA" id="ARBA00023034"/>
    </source>
</evidence>
<dbReference type="RefSeq" id="XP_016611501.1">
    <property type="nucleotide sequence ID" value="XM_016749272.1"/>
</dbReference>
<evidence type="ECO:0000259" key="9">
    <source>
        <dbReference type="Pfam" id="PF16854"/>
    </source>
</evidence>
<keyword evidence="11" id="KW-1185">Reference proteome</keyword>
<dbReference type="GO" id="GO:0000938">
    <property type="term" value="C:GARP complex"/>
    <property type="evidence" value="ECO:0007669"/>
    <property type="project" value="InterPro"/>
</dbReference>
<dbReference type="Proteomes" id="UP000053201">
    <property type="component" value="Unassembled WGS sequence"/>
</dbReference>
<dbReference type="InterPro" id="IPR007234">
    <property type="entry name" value="Vps53_N"/>
</dbReference>
<dbReference type="OrthoDB" id="10261632at2759"/>
<dbReference type="GeneID" id="27684643"/>
<keyword evidence="5" id="KW-0333">Golgi apparatus</keyword>
<evidence type="ECO:0000313" key="11">
    <source>
        <dbReference type="Proteomes" id="UP000053201"/>
    </source>
</evidence>
<dbReference type="OMA" id="YKFAEAK"/>
<dbReference type="GO" id="GO:0005829">
    <property type="term" value="C:cytosol"/>
    <property type="evidence" value="ECO:0007669"/>
    <property type="project" value="GOC"/>
</dbReference>
<keyword evidence="4" id="KW-0967">Endosome</keyword>
<dbReference type="InParanoid" id="A0A0L0HQU6"/>
<evidence type="ECO:0000313" key="10">
    <source>
        <dbReference type="EMBL" id="KND03462.1"/>
    </source>
</evidence>
<dbReference type="Pfam" id="PF16854">
    <property type="entry name" value="VPS53_C"/>
    <property type="match status" value="1"/>
</dbReference>
<dbReference type="STRING" id="645134.A0A0L0HQU6"/>
<sequence>MSQDPSQDVATEFEEAANHETIKLSPELDHAISNILETKDPLDSSDFDPIEYINLIFPGEDSLATVDTVLAKLRNKIWAMDKEMRELVRSQTDAGVRGQKQLEETRQAIQELFNSIKQIKEQAAESERMVQEITRDIKSLDHAKKNLTSSVTVLRRLQMLVSAVEQLRTMAGKKQYIEAAQLVQVINQLLAHFKTYRSVNQIAALLDSVTQLQADIKRQIFRDFESGFVGGALRSQLGLLSDACLVINILEGDARQSLINWYCDIHLKDYRGIFRNNPEVAGLGDVSRRYAWLKRLLKTYDEDHAVIFPPEWKVAEVLCDKFCHDTRQDLSEVLARADNSMDVKLMLQALQTTMDFEGKLDKRFGIHNLEEESGPTSDDVQPPKTSRFFKIISSVFEPYLRHYIEIEDRSLSDIMEQYRARPVLQEEDAVLSSSTDLFYLYRQTLVQCAKLSTNKPFLDLVRLFAKWLKQYADLLSSKLPKDDKKAITEDEIRITCLIINTGDYCTTTTTQLEEKLSEKIDEEFRPLVNFNRERDAFLDVSSTGIKILVHGIENCVEPALNSMLKRPWGTLEAVGDQSEYVTIIAQTLMSTVTVARRTFASNTKYFRTFCDKFAESFLGRYYNTIFRCKPVSEIGAEQMLLDTHALKTIFIQMANINSDTPSQPPATYIKIVTKAVTKVEQLLKVVLRPYQPVEGIVETYLLLFNDHSLTNFQKVLELKGLKRVEQQTVIEAFQRRVPTDSLPGGSTGTLSGNPAGSSFTNAMNAISGSTTSTGGKIESGFRKFVAGMKRS</sequence>
<accession>A0A0L0HQU6</accession>
<keyword evidence="6" id="KW-0472">Membrane</keyword>
<feature type="coiled-coil region" evidence="7">
    <location>
        <begin position="102"/>
        <end position="136"/>
    </location>
</feature>